<keyword evidence="3" id="KW-1185">Reference proteome</keyword>
<accession>A0AA38VJN5</accession>
<dbReference type="AlphaFoldDB" id="A0AA38VJN5"/>
<evidence type="ECO:0000313" key="3">
    <source>
        <dbReference type="Proteomes" id="UP001174694"/>
    </source>
</evidence>
<proteinExistence type="predicted"/>
<name>A0AA38VJN5_9PEZI</name>
<evidence type="ECO:0000256" key="1">
    <source>
        <dbReference type="SAM" id="MobiDB-lite"/>
    </source>
</evidence>
<organism evidence="2 3">
    <name type="scientific">Pleurostoma richardsiae</name>
    <dbReference type="NCBI Taxonomy" id="41990"/>
    <lineage>
        <taxon>Eukaryota</taxon>
        <taxon>Fungi</taxon>
        <taxon>Dikarya</taxon>
        <taxon>Ascomycota</taxon>
        <taxon>Pezizomycotina</taxon>
        <taxon>Sordariomycetes</taxon>
        <taxon>Sordariomycetidae</taxon>
        <taxon>Calosphaeriales</taxon>
        <taxon>Pleurostomataceae</taxon>
        <taxon>Pleurostoma</taxon>
    </lineage>
</organism>
<dbReference type="EMBL" id="JANBVO010000036">
    <property type="protein sequence ID" value="KAJ9137043.1"/>
    <property type="molecule type" value="Genomic_DNA"/>
</dbReference>
<sequence length="257" mass="28288">MAPETRSRTSRTSVIKPELPKETQGKKQGRPRKRKAAADGDAEDLDGASHKMDSTASGESRRSAATWKKAKRAQASMAPVDDSRPRQPPIIINRSPVLELWGACVASFLHPELPWDLCLSIGSSISTITAISKGRSIGTIAPPDPNRKGEDRAKKTPPTLKVMGFPMVVEGNAVVVKGKLRSVKEVNLIGKYGKENYKNVREAMHEALKSWRGAEDEVDLQAFHMYEQFRPQVPKGRSGWGRKGELSLAKIKTAVQR</sequence>
<evidence type="ECO:0000313" key="2">
    <source>
        <dbReference type="EMBL" id="KAJ9137043.1"/>
    </source>
</evidence>
<reference evidence="2" key="1">
    <citation type="submission" date="2022-07" db="EMBL/GenBank/DDBJ databases">
        <title>Fungi with potential for degradation of polypropylene.</title>
        <authorList>
            <person name="Gostincar C."/>
        </authorList>
    </citation>
    <scope>NUCLEOTIDE SEQUENCE</scope>
    <source>
        <strain evidence="2">EXF-13308</strain>
    </source>
</reference>
<protein>
    <submittedName>
        <fullName evidence="2">Uncharacterized protein</fullName>
    </submittedName>
</protein>
<comment type="caution">
    <text evidence="2">The sequence shown here is derived from an EMBL/GenBank/DDBJ whole genome shotgun (WGS) entry which is preliminary data.</text>
</comment>
<dbReference type="Proteomes" id="UP001174694">
    <property type="component" value="Unassembled WGS sequence"/>
</dbReference>
<feature type="region of interest" description="Disordered" evidence="1">
    <location>
        <begin position="1"/>
        <end position="88"/>
    </location>
</feature>
<gene>
    <name evidence="2" type="ORF">NKR23_g9322</name>
</gene>
<feature type="compositionally biased region" description="Basic and acidic residues" evidence="1">
    <location>
        <begin position="145"/>
        <end position="154"/>
    </location>
</feature>
<feature type="region of interest" description="Disordered" evidence="1">
    <location>
        <begin position="136"/>
        <end position="157"/>
    </location>
</feature>